<evidence type="ECO:0000256" key="14">
    <source>
        <dbReference type="ARBA" id="ARBA00022909"/>
    </source>
</evidence>
<reference evidence="25 26" key="1">
    <citation type="submission" date="2018-09" db="EMBL/GenBank/DDBJ databases">
        <authorList>
            <person name="Wang X."/>
            <person name="Du Z."/>
        </authorList>
    </citation>
    <scope>NUCLEOTIDE SEQUENCE [LARGE SCALE GENOMIC DNA]</scope>
    <source>
        <strain evidence="25 26">N3</strain>
    </source>
</reference>
<dbReference type="Gene3D" id="3.40.1190.10">
    <property type="entry name" value="Mur-like, catalytic domain"/>
    <property type="match status" value="1"/>
</dbReference>
<dbReference type="SUPFAM" id="SSF53623">
    <property type="entry name" value="MurD-like peptide ligases, catalytic domain"/>
    <property type="match status" value="1"/>
</dbReference>
<evidence type="ECO:0000256" key="1">
    <source>
        <dbReference type="ARBA" id="ARBA00001946"/>
    </source>
</evidence>
<evidence type="ECO:0000256" key="9">
    <source>
        <dbReference type="ARBA" id="ARBA00022598"/>
    </source>
</evidence>
<dbReference type="AlphaFoldDB" id="A0A418PQI4"/>
<dbReference type="InterPro" id="IPR004101">
    <property type="entry name" value="Mur_ligase_C"/>
</dbReference>
<dbReference type="GO" id="GO:0005524">
    <property type="term" value="F:ATP binding"/>
    <property type="evidence" value="ECO:0007669"/>
    <property type="project" value="UniProtKB-KW"/>
</dbReference>
<dbReference type="NCBIfam" id="TIGR01499">
    <property type="entry name" value="folC"/>
    <property type="match status" value="1"/>
</dbReference>
<dbReference type="Pfam" id="PF08245">
    <property type="entry name" value="Mur_ligase_M"/>
    <property type="match status" value="1"/>
</dbReference>
<dbReference type="GO" id="GO:0004326">
    <property type="term" value="F:tetrahydrofolylpolyglutamate synthase activity"/>
    <property type="evidence" value="ECO:0007669"/>
    <property type="project" value="UniProtKB-EC"/>
</dbReference>
<keyword evidence="26" id="KW-1185">Reference proteome</keyword>
<keyword evidence="12 22" id="KW-0067">ATP-binding</keyword>
<evidence type="ECO:0000256" key="13">
    <source>
        <dbReference type="ARBA" id="ARBA00022842"/>
    </source>
</evidence>
<evidence type="ECO:0000256" key="16">
    <source>
        <dbReference type="ARBA" id="ARBA00030592"/>
    </source>
</evidence>
<comment type="cofactor">
    <cofactor evidence="1">
        <name>Mg(2+)</name>
        <dbReference type="ChEBI" id="CHEBI:18420"/>
    </cofactor>
</comment>
<dbReference type="OrthoDB" id="9809356at2"/>
<evidence type="ECO:0000313" key="25">
    <source>
        <dbReference type="EMBL" id="RIW14581.1"/>
    </source>
</evidence>
<dbReference type="PIRSF" id="PIRSF001563">
    <property type="entry name" value="Folylpolyglu_synth"/>
    <property type="match status" value="1"/>
</dbReference>
<dbReference type="Proteomes" id="UP000283522">
    <property type="component" value="Unassembled WGS sequence"/>
</dbReference>
<keyword evidence="10" id="KW-0479">Metal-binding</keyword>
<evidence type="ECO:0000256" key="6">
    <source>
        <dbReference type="ARBA" id="ARBA00013023"/>
    </source>
</evidence>
<evidence type="ECO:0000256" key="18">
    <source>
        <dbReference type="ARBA" id="ARBA00047493"/>
    </source>
</evidence>
<dbReference type="GO" id="GO:0005737">
    <property type="term" value="C:cytoplasm"/>
    <property type="evidence" value="ECO:0007669"/>
    <property type="project" value="TreeGrafter"/>
</dbReference>
<dbReference type="EC" id="6.3.2.17" evidence="7"/>
<evidence type="ECO:0000259" key="24">
    <source>
        <dbReference type="Pfam" id="PF08245"/>
    </source>
</evidence>
<evidence type="ECO:0000259" key="23">
    <source>
        <dbReference type="Pfam" id="PF02875"/>
    </source>
</evidence>
<evidence type="ECO:0000256" key="2">
    <source>
        <dbReference type="ARBA" id="ARBA00002714"/>
    </source>
</evidence>
<gene>
    <name evidence="25" type="ORF">D0X99_13595</name>
</gene>
<evidence type="ECO:0000256" key="22">
    <source>
        <dbReference type="PIRNR" id="PIRNR001563"/>
    </source>
</evidence>
<comment type="catalytic activity">
    <reaction evidence="19">
        <text>10-formyltetrahydrofolyl-(gamma-L-Glu)(n) + L-glutamate + ATP = 10-formyltetrahydrofolyl-(gamma-L-Glu)(n+1) + ADP + phosphate + H(+)</text>
        <dbReference type="Rhea" id="RHEA:51904"/>
        <dbReference type="Rhea" id="RHEA-COMP:13088"/>
        <dbReference type="Rhea" id="RHEA-COMP:14300"/>
        <dbReference type="ChEBI" id="CHEBI:15378"/>
        <dbReference type="ChEBI" id="CHEBI:29985"/>
        <dbReference type="ChEBI" id="CHEBI:30616"/>
        <dbReference type="ChEBI" id="CHEBI:43474"/>
        <dbReference type="ChEBI" id="CHEBI:134413"/>
        <dbReference type="ChEBI" id="CHEBI:456216"/>
        <dbReference type="EC" id="6.3.2.17"/>
    </reaction>
</comment>
<feature type="domain" description="Mur ligase C-terminal" evidence="23">
    <location>
        <begin position="303"/>
        <end position="420"/>
    </location>
</feature>
<dbReference type="InterPro" id="IPR036565">
    <property type="entry name" value="Mur-like_cat_sf"/>
</dbReference>
<dbReference type="EC" id="6.3.2.12" evidence="6"/>
<evidence type="ECO:0000313" key="26">
    <source>
        <dbReference type="Proteomes" id="UP000283522"/>
    </source>
</evidence>
<keyword evidence="14" id="KW-0289">Folate biosynthesis</keyword>
<dbReference type="InterPro" id="IPR018109">
    <property type="entry name" value="Folylpolyglutamate_synth_CS"/>
</dbReference>
<evidence type="ECO:0000256" key="10">
    <source>
        <dbReference type="ARBA" id="ARBA00022723"/>
    </source>
</evidence>
<name>A0A418PQI4_9BACT</name>
<keyword evidence="11 22" id="KW-0547">Nucleotide-binding</keyword>
<dbReference type="SUPFAM" id="SSF53244">
    <property type="entry name" value="MurD-like peptide ligases, peptide-binding domain"/>
    <property type="match status" value="1"/>
</dbReference>
<comment type="pathway">
    <text evidence="3">Cofactor biosynthesis; tetrahydrofolate biosynthesis; 7,8-dihydrofolate from 2-amino-4-hydroxy-6-hydroxymethyl-7,8-dihydropteridine diphosphate and 4-aminobenzoate: step 2/2.</text>
</comment>
<comment type="catalytic activity">
    <reaction evidence="18">
        <text>(6S)-5,6,7,8-tetrahydrofolyl-(gamma-L-Glu)(n) + L-glutamate + ATP = (6S)-5,6,7,8-tetrahydrofolyl-(gamma-L-Glu)(n+1) + ADP + phosphate + H(+)</text>
        <dbReference type="Rhea" id="RHEA:10580"/>
        <dbReference type="Rhea" id="RHEA-COMP:14738"/>
        <dbReference type="Rhea" id="RHEA-COMP:14740"/>
        <dbReference type="ChEBI" id="CHEBI:15378"/>
        <dbReference type="ChEBI" id="CHEBI:29985"/>
        <dbReference type="ChEBI" id="CHEBI:30616"/>
        <dbReference type="ChEBI" id="CHEBI:43474"/>
        <dbReference type="ChEBI" id="CHEBI:141005"/>
        <dbReference type="ChEBI" id="CHEBI:456216"/>
        <dbReference type="EC" id="6.3.2.17"/>
    </reaction>
</comment>
<evidence type="ECO:0000256" key="4">
    <source>
        <dbReference type="ARBA" id="ARBA00005150"/>
    </source>
</evidence>
<dbReference type="FunFam" id="3.40.1190.10:FF:000011">
    <property type="entry name" value="Folylpolyglutamate synthase/dihydrofolate synthase"/>
    <property type="match status" value="1"/>
</dbReference>
<organism evidence="25 26">
    <name type="scientific">Algoriphagus lacus</name>
    <dbReference type="NCBI Taxonomy" id="2056311"/>
    <lineage>
        <taxon>Bacteria</taxon>
        <taxon>Pseudomonadati</taxon>
        <taxon>Bacteroidota</taxon>
        <taxon>Cytophagia</taxon>
        <taxon>Cytophagales</taxon>
        <taxon>Cyclobacteriaceae</taxon>
        <taxon>Algoriphagus</taxon>
    </lineage>
</organism>
<dbReference type="GO" id="GO:0046872">
    <property type="term" value="F:metal ion binding"/>
    <property type="evidence" value="ECO:0007669"/>
    <property type="project" value="UniProtKB-KW"/>
</dbReference>
<evidence type="ECO:0000256" key="20">
    <source>
        <dbReference type="ARBA" id="ARBA00049035"/>
    </source>
</evidence>
<accession>A0A418PQI4</accession>
<protein>
    <recommendedName>
        <fullName evidence="8">Dihydrofolate synthase/folylpolyglutamate synthase</fullName>
        <ecNumber evidence="6">6.3.2.12</ecNumber>
        <ecNumber evidence="7">6.3.2.17</ecNumber>
    </recommendedName>
    <alternativeName>
        <fullName evidence="17">Folylpoly-gamma-glutamate synthetase-dihydrofolate synthetase</fullName>
    </alternativeName>
    <alternativeName>
        <fullName evidence="15">Folylpolyglutamate synthetase</fullName>
    </alternativeName>
    <alternativeName>
        <fullName evidence="16">Tetrahydrofolylpolyglutamate synthase</fullName>
    </alternativeName>
</protein>
<evidence type="ECO:0000256" key="11">
    <source>
        <dbReference type="ARBA" id="ARBA00022741"/>
    </source>
</evidence>
<evidence type="ECO:0000256" key="7">
    <source>
        <dbReference type="ARBA" id="ARBA00013025"/>
    </source>
</evidence>
<evidence type="ECO:0000256" key="21">
    <source>
        <dbReference type="ARBA" id="ARBA00049161"/>
    </source>
</evidence>
<dbReference type="InterPro" id="IPR001645">
    <property type="entry name" value="Folylpolyglutamate_synth"/>
</dbReference>
<dbReference type="InterPro" id="IPR036615">
    <property type="entry name" value="Mur_ligase_C_dom_sf"/>
</dbReference>
<dbReference type="GO" id="GO:0008841">
    <property type="term" value="F:dihydrofolate synthase activity"/>
    <property type="evidence" value="ECO:0007669"/>
    <property type="project" value="UniProtKB-EC"/>
</dbReference>
<evidence type="ECO:0000256" key="3">
    <source>
        <dbReference type="ARBA" id="ARBA00004799"/>
    </source>
</evidence>
<evidence type="ECO:0000256" key="19">
    <source>
        <dbReference type="ARBA" id="ARBA00047808"/>
    </source>
</evidence>
<evidence type="ECO:0000256" key="5">
    <source>
        <dbReference type="ARBA" id="ARBA00008276"/>
    </source>
</evidence>
<dbReference type="EMBL" id="QXML01000006">
    <property type="protein sequence ID" value="RIW14581.1"/>
    <property type="molecule type" value="Genomic_DNA"/>
</dbReference>
<keyword evidence="13" id="KW-0460">Magnesium</keyword>
<feature type="domain" description="Mur ligase central" evidence="24">
    <location>
        <begin position="51"/>
        <end position="266"/>
    </location>
</feature>
<proteinExistence type="inferred from homology"/>
<comment type="function">
    <text evidence="2">Functions in two distinct reactions of the de novo folate biosynthetic pathway. Catalyzes the addition of a glutamate residue to dihydropteroate (7,8-dihydropteroate or H2Pte) to form dihydrofolate (7,8-dihydrofolate monoglutamate or H2Pte-Glu). Also catalyzes successive additions of L-glutamate to tetrahydrofolate or 10-formyltetrahydrofolate or 5,10-methylenetetrahydrofolate, leading to folylpolyglutamate derivatives.</text>
</comment>
<dbReference type="Pfam" id="PF02875">
    <property type="entry name" value="Mur_ligase_C"/>
    <property type="match status" value="1"/>
</dbReference>
<keyword evidence="9 22" id="KW-0436">Ligase</keyword>
<comment type="catalytic activity">
    <reaction evidence="20">
        <text>(6R)-5,10-methylenetetrahydrofolyl-(gamma-L-Glu)(n) + L-glutamate + ATP = (6R)-5,10-methylenetetrahydrofolyl-(gamma-L-Glu)(n+1) + ADP + phosphate + H(+)</text>
        <dbReference type="Rhea" id="RHEA:51912"/>
        <dbReference type="Rhea" id="RHEA-COMP:13257"/>
        <dbReference type="Rhea" id="RHEA-COMP:13258"/>
        <dbReference type="ChEBI" id="CHEBI:15378"/>
        <dbReference type="ChEBI" id="CHEBI:29985"/>
        <dbReference type="ChEBI" id="CHEBI:30616"/>
        <dbReference type="ChEBI" id="CHEBI:43474"/>
        <dbReference type="ChEBI" id="CHEBI:136572"/>
        <dbReference type="ChEBI" id="CHEBI:456216"/>
        <dbReference type="EC" id="6.3.2.17"/>
    </reaction>
</comment>
<dbReference type="InterPro" id="IPR013221">
    <property type="entry name" value="Mur_ligase_cen"/>
</dbReference>
<comment type="caution">
    <text evidence="25">The sequence shown here is derived from an EMBL/GenBank/DDBJ whole genome shotgun (WGS) entry which is preliminary data.</text>
</comment>
<comment type="similarity">
    <text evidence="5 22">Belongs to the folylpolyglutamate synthase family.</text>
</comment>
<comment type="catalytic activity">
    <reaction evidence="21">
        <text>7,8-dihydropteroate + L-glutamate + ATP = 7,8-dihydrofolate + ADP + phosphate + H(+)</text>
        <dbReference type="Rhea" id="RHEA:23584"/>
        <dbReference type="ChEBI" id="CHEBI:15378"/>
        <dbReference type="ChEBI" id="CHEBI:17839"/>
        <dbReference type="ChEBI" id="CHEBI:29985"/>
        <dbReference type="ChEBI" id="CHEBI:30616"/>
        <dbReference type="ChEBI" id="CHEBI:43474"/>
        <dbReference type="ChEBI" id="CHEBI:57451"/>
        <dbReference type="ChEBI" id="CHEBI:456216"/>
        <dbReference type="EC" id="6.3.2.12"/>
    </reaction>
</comment>
<evidence type="ECO:0000256" key="12">
    <source>
        <dbReference type="ARBA" id="ARBA00022840"/>
    </source>
</evidence>
<dbReference type="GO" id="GO:0046656">
    <property type="term" value="P:folic acid biosynthetic process"/>
    <property type="evidence" value="ECO:0007669"/>
    <property type="project" value="UniProtKB-KW"/>
</dbReference>
<dbReference type="Gene3D" id="3.90.190.20">
    <property type="entry name" value="Mur ligase, C-terminal domain"/>
    <property type="match status" value="1"/>
</dbReference>
<evidence type="ECO:0000256" key="8">
    <source>
        <dbReference type="ARBA" id="ARBA00019357"/>
    </source>
</evidence>
<comment type="pathway">
    <text evidence="4">Cofactor biosynthesis; tetrahydrofolylpolyglutamate biosynthesis.</text>
</comment>
<dbReference type="PANTHER" id="PTHR11136:SF0">
    <property type="entry name" value="DIHYDROFOLATE SYNTHETASE-RELATED"/>
    <property type="match status" value="1"/>
</dbReference>
<dbReference type="PROSITE" id="PS01012">
    <property type="entry name" value="FOLYLPOLYGLU_SYNT_2"/>
    <property type="match status" value="1"/>
</dbReference>
<evidence type="ECO:0000256" key="15">
    <source>
        <dbReference type="ARBA" id="ARBA00030048"/>
    </source>
</evidence>
<dbReference type="RefSeq" id="WP_119478379.1">
    <property type="nucleotide sequence ID" value="NZ_QXML01000006.1"/>
</dbReference>
<sequence length="430" mass="47489">MDYRETLDYLYNSLPMFQRVGASAFKKDLSNTVALCAHLGNPEKKFKSIHIAGTNGKGSTSHTLAAILQAAGYKTGLYTSPHLKSFTERIRIDGLEIIESAVVQFVAENKMFLDELKPSFFEMTVGMAFWYFEQQKVDIAVIEVGMGGRLDSTNVIAPELCVITNIGYDHMQFLGETLPEIAGEKAGIIKPDVPVVISQSQEETTPVFLAKAAEMEAPIVFADQIWKVDKRQNFENAGVARFEVEYKGNTQELDFGLLGDYQRYNLPGILEAVVQLKSQGWKISDQALQTGLAQVTQLTGLKGRWQILGEKPTIIADTGHNEPGIRQILAQLETYSFAQLWMVIGMVQDKDVSKILALLPKDAHYVFCQADLPRALAANLLAEKAAVYGLQGEIIPNVNEALNFARKNAESDDLIFVGGSTFVVAEIDDL</sequence>
<dbReference type="PANTHER" id="PTHR11136">
    <property type="entry name" value="FOLYLPOLYGLUTAMATE SYNTHASE-RELATED"/>
    <property type="match status" value="1"/>
</dbReference>
<evidence type="ECO:0000256" key="17">
    <source>
        <dbReference type="ARBA" id="ARBA00032510"/>
    </source>
</evidence>